<dbReference type="Gene3D" id="3.40.50.1580">
    <property type="entry name" value="Nucleoside phosphorylase domain"/>
    <property type="match status" value="1"/>
</dbReference>
<dbReference type="PANTHER" id="PTHR43691">
    <property type="entry name" value="URIDINE PHOSPHORYLASE"/>
    <property type="match status" value="1"/>
</dbReference>
<dbReference type="SUPFAM" id="SSF53167">
    <property type="entry name" value="Purine and uridine phosphorylases"/>
    <property type="match status" value="1"/>
</dbReference>
<keyword evidence="2" id="KW-0808">Transferase</keyword>
<sequence>MESWHSGASRPQSGGVPYHIRCAPGEVARYVLLPGDPERVPLIARFWDERREVARHREYTTYTGRVGGVPISSTSTGIGGSSTAIAIEELAEIGADTFIRVGTCGAIQPEIACGDLVIVSAAVRLDGASADYVDLAYPAASHYQVTAALVEAAQRLGMRYHVGVSASTATFHLGQSRPGFGGYSQSGAERRIEDLRRARVQVFEMEAATIYTLASLFGLRSGGVMAVVANRVTDEMTYGGIEEAARTASEAVRILAEWDARMKRSGSRYWYPSVG</sequence>
<feature type="domain" description="Nucleoside phosphorylase" evidence="1">
    <location>
        <begin position="29"/>
        <end position="254"/>
    </location>
</feature>
<dbReference type="PANTHER" id="PTHR43691:SF13">
    <property type="entry name" value="URIDINE PHOSPHORYLASE"/>
    <property type="match status" value="1"/>
</dbReference>
<proteinExistence type="predicted"/>
<dbReference type="GO" id="GO:0004850">
    <property type="term" value="F:uridine phosphorylase activity"/>
    <property type="evidence" value="ECO:0007669"/>
    <property type="project" value="UniProtKB-EC"/>
</dbReference>
<keyword evidence="2" id="KW-0328">Glycosyltransferase</keyword>
<name>A0ABZ1BY98_9FIRM</name>
<accession>A0ABZ1BY98</accession>
<evidence type="ECO:0000313" key="2">
    <source>
        <dbReference type="EMBL" id="WRP17786.1"/>
    </source>
</evidence>
<reference evidence="2 3" key="1">
    <citation type="journal article" date="2024" name="Front. Microbiol.">
        <title>Novel thermophilic genera Geochorda gen. nov. and Carboxydochorda gen. nov. from the deep terrestrial subsurface reveal the ecophysiological diversity in the class Limnochordia.</title>
        <authorList>
            <person name="Karnachuk O.V."/>
            <person name="Lukina A.P."/>
            <person name="Avakyan M.R."/>
            <person name="Kadnikov V.V."/>
            <person name="Begmatov S."/>
            <person name="Beletsky A.V."/>
            <person name="Vlasova K.G."/>
            <person name="Novikov A.A."/>
            <person name="Shcherbakova V.A."/>
            <person name="Mardanov A.V."/>
            <person name="Ravin N.V."/>
        </authorList>
    </citation>
    <scope>NUCLEOTIDE SEQUENCE [LARGE SCALE GENOMIC DNA]</scope>
    <source>
        <strain evidence="2 3">L945</strain>
    </source>
</reference>
<organism evidence="2 3">
    <name type="scientific">Carboxydichorda subterranea</name>
    <dbReference type="NCBI Taxonomy" id="3109565"/>
    <lineage>
        <taxon>Bacteria</taxon>
        <taxon>Bacillati</taxon>
        <taxon>Bacillota</taxon>
        <taxon>Limnochordia</taxon>
        <taxon>Limnochordales</taxon>
        <taxon>Geochordaceae</taxon>
        <taxon>Carboxydichorda</taxon>
    </lineage>
</organism>
<dbReference type="InterPro" id="IPR035994">
    <property type="entry name" value="Nucleoside_phosphorylase_sf"/>
</dbReference>
<dbReference type="Proteomes" id="UP001332192">
    <property type="component" value="Chromosome"/>
</dbReference>
<dbReference type="Pfam" id="PF01048">
    <property type="entry name" value="PNP_UDP_1"/>
    <property type="match status" value="1"/>
</dbReference>
<evidence type="ECO:0000313" key="3">
    <source>
        <dbReference type="Proteomes" id="UP001332192"/>
    </source>
</evidence>
<protein>
    <submittedName>
        <fullName evidence="2">Uridine phosphorylase</fullName>
        <ecNumber evidence="2">2.4.2.3</ecNumber>
    </submittedName>
</protein>
<keyword evidence="3" id="KW-1185">Reference proteome</keyword>
<evidence type="ECO:0000259" key="1">
    <source>
        <dbReference type="Pfam" id="PF01048"/>
    </source>
</evidence>
<dbReference type="RefSeq" id="WP_324717056.1">
    <property type="nucleotide sequence ID" value="NZ_CP141615.1"/>
</dbReference>
<dbReference type="EC" id="2.4.2.3" evidence="2"/>
<dbReference type="InterPro" id="IPR000845">
    <property type="entry name" value="Nucleoside_phosphorylase_d"/>
</dbReference>
<dbReference type="InterPro" id="IPR010058">
    <property type="entry name" value="Uridine_phosphorylase"/>
</dbReference>
<gene>
    <name evidence="2" type="primary">udp</name>
    <name evidence="2" type="ORF">U7230_01895</name>
</gene>
<dbReference type="NCBIfam" id="TIGR01718">
    <property type="entry name" value="Uridine-psphlse"/>
    <property type="match status" value="1"/>
</dbReference>
<dbReference type="CDD" id="cd17767">
    <property type="entry name" value="UP_EcUdp-like"/>
    <property type="match status" value="1"/>
</dbReference>
<dbReference type="EMBL" id="CP141615">
    <property type="protein sequence ID" value="WRP17786.1"/>
    <property type="molecule type" value="Genomic_DNA"/>
</dbReference>